<organism evidence="5 6">
    <name type="scientific">Manduca sexta</name>
    <name type="common">Tobacco hawkmoth</name>
    <name type="synonym">Tobacco hornworm</name>
    <dbReference type="NCBI Taxonomy" id="7130"/>
    <lineage>
        <taxon>Eukaryota</taxon>
        <taxon>Metazoa</taxon>
        <taxon>Ecdysozoa</taxon>
        <taxon>Arthropoda</taxon>
        <taxon>Hexapoda</taxon>
        <taxon>Insecta</taxon>
        <taxon>Pterygota</taxon>
        <taxon>Neoptera</taxon>
        <taxon>Endopterygota</taxon>
        <taxon>Lepidoptera</taxon>
        <taxon>Glossata</taxon>
        <taxon>Ditrysia</taxon>
        <taxon>Bombycoidea</taxon>
        <taxon>Sphingidae</taxon>
        <taxon>Sphinginae</taxon>
        <taxon>Sphingini</taxon>
        <taxon>Manduca</taxon>
    </lineage>
</organism>
<dbReference type="Pfam" id="PF00732">
    <property type="entry name" value="GMC_oxred_N"/>
    <property type="match status" value="1"/>
</dbReference>
<keyword evidence="3" id="KW-0274">FAD</keyword>
<evidence type="ECO:0000259" key="4">
    <source>
        <dbReference type="PROSITE" id="PS00624"/>
    </source>
</evidence>
<feature type="domain" description="Glucose-methanol-choline oxidoreductase N-terminal" evidence="4">
    <location>
        <begin position="338"/>
        <end position="352"/>
    </location>
</feature>
<dbReference type="GO" id="GO:0050660">
    <property type="term" value="F:flavin adenine dinucleotide binding"/>
    <property type="evidence" value="ECO:0007669"/>
    <property type="project" value="InterPro"/>
</dbReference>
<dbReference type="AlphaFoldDB" id="A0A922CFK7"/>
<comment type="caution">
    <text evidence="5">The sequence shown here is derived from an EMBL/GenBank/DDBJ whole genome shotgun (WGS) entry which is preliminary data.</text>
</comment>
<dbReference type="Pfam" id="PF05199">
    <property type="entry name" value="GMC_oxred_C"/>
    <property type="match status" value="1"/>
</dbReference>
<evidence type="ECO:0000256" key="2">
    <source>
        <dbReference type="ARBA" id="ARBA00022630"/>
    </source>
</evidence>
<dbReference type="GO" id="GO:0016614">
    <property type="term" value="F:oxidoreductase activity, acting on CH-OH group of donors"/>
    <property type="evidence" value="ECO:0007669"/>
    <property type="project" value="InterPro"/>
</dbReference>
<dbReference type="PANTHER" id="PTHR11552:SF147">
    <property type="entry name" value="CHOLINE DEHYDROGENASE, MITOCHONDRIAL"/>
    <property type="match status" value="1"/>
</dbReference>
<keyword evidence="6" id="KW-1185">Reference proteome</keyword>
<reference evidence="5" key="1">
    <citation type="journal article" date="2016" name="Insect Biochem. Mol. Biol.">
        <title>Multifaceted biological insights from a draft genome sequence of the tobacco hornworm moth, Manduca sexta.</title>
        <authorList>
            <person name="Kanost M.R."/>
            <person name="Arrese E.L."/>
            <person name="Cao X."/>
            <person name="Chen Y.R."/>
            <person name="Chellapilla S."/>
            <person name="Goldsmith M.R."/>
            <person name="Grosse-Wilde E."/>
            <person name="Heckel D.G."/>
            <person name="Herndon N."/>
            <person name="Jiang H."/>
            <person name="Papanicolaou A."/>
            <person name="Qu J."/>
            <person name="Soulages J.L."/>
            <person name="Vogel H."/>
            <person name="Walters J."/>
            <person name="Waterhouse R.M."/>
            <person name="Ahn S.J."/>
            <person name="Almeida F.C."/>
            <person name="An C."/>
            <person name="Aqrawi P."/>
            <person name="Bretschneider A."/>
            <person name="Bryant W.B."/>
            <person name="Bucks S."/>
            <person name="Chao H."/>
            <person name="Chevignon G."/>
            <person name="Christen J.M."/>
            <person name="Clarke D.F."/>
            <person name="Dittmer N.T."/>
            <person name="Ferguson L.C.F."/>
            <person name="Garavelou S."/>
            <person name="Gordon K.H.J."/>
            <person name="Gunaratna R.T."/>
            <person name="Han Y."/>
            <person name="Hauser F."/>
            <person name="He Y."/>
            <person name="Heidel-Fischer H."/>
            <person name="Hirsh A."/>
            <person name="Hu Y."/>
            <person name="Jiang H."/>
            <person name="Kalra D."/>
            <person name="Klinner C."/>
            <person name="Konig C."/>
            <person name="Kovar C."/>
            <person name="Kroll A.R."/>
            <person name="Kuwar S.S."/>
            <person name="Lee S.L."/>
            <person name="Lehman R."/>
            <person name="Li K."/>
            <person name="Li Z."/>
            <person name="Liang H."/>
            <person name="Lovelace S."/>
            <person name="Lu Z."/>
            <person name="Mansfield J.H."/>
            <person name="McCulloch K.J."/>
            <person name="Mathew T."/>
            <person name="Morton B."/>
            <person name="Muzny D.M."/>
            <person name="Neunemann D."/>
            <person name="Ongeri F."/>
            <person name="Pauchet Y."/>
            <person name="Pu L.L."/>
            <person name="Pyrousis I."/>
            <person name="Rao X.J."/>
            <person name="Redding A."/>
            <person name="Roesel C."/>
            <person name="Sanchez-Gracia A."/>
            <person name="Schaack S."/>
            <person name="Shukla A."/>
            <person name="Tetreau G."/>
            <person name="Wang Y."/>
            <person name="Xiong G.H."/>
            <person name="Traut W."/>
            <person name="Walsh T.K."/>
            <person name="Worley K.C."/>
            <person name="Wu D."/>
            <person name="Wu W."/>
            <person name="Wu Y.Q."/>
            <person name="Zhang X."/>
            <person name="Zou Z."/>
            <person name="Zucker H."/>
            <person name="Briscoe A.D."/>
            <person name="Burmester T."/>
            <person name="Clem R.J."/>
            <person name="Feyereisen R."/>
            <person name="Grimmelikhuijzen C.J.P."/>
            <person name="Hamodrakas S.J."/>
            <person name="Hansson B.S."/>
            <person name="Huguet E."/>
            <person name="Jermiin L.S."/>
            <person name="Lan Q."/>
            <person name="Lehman H.K."/>
            <person name="Lorenzen M."/>
            <person name="Merzendorfer H."/>
            <person name="Michalopoulos I."/>
            <person name="Morton D.B."/>
            <person name="Muthukrishnan S."/>
            <person name="Oakeshott J.G."/>
            <person name="Palmer W."/>
            <person name="Park Y."/>
            <person name="Passarelli A.L."/>
            <person name="Rozas J."/>
            <person name="Schwartz L.M."/>
            <person name="Smith W."/>
            <person name="Southgate A."/>
            <person name="Vilcinskas A."/>
            <person name="Vogt R."/>
            <person name="Wang P."/>
            <person name="Werren J."/>
            <person name="Yu X.Q."/>
            <person name="Zhou J.J."/>
            <person name="Brown S.J."/>
            <person name="Scherer S.E."/>
            <person name="Richards S."/>
            <person name="Blissard G.W."/>
        </authorList>
    </citation>
    <scope>NUCLEOTIDE SEQUENCE</scope>
</reference>
<evidence type="ECO:0000256" key="1">
    <source>
        <dbReference type="ARBA" id="ARBA00001974"/>
    </source>
</evidence>
<reference evidence="5" key="2">
    <citation type="submission" date="2020-12" db="EMBL/GenBank/DDBJ databases">
        <authorList>
            <person name="Kanost M."/>
        </authorList>
    </citation>
    <scope>NUCLEOTIDE SEQUENCE</scope>
</reference>
<comment type="cofactor">
    <cofactor evidence="1">
        <name>FAD</name>
        <dbReference type="ChEBI" id="CHEBI:57692"/>
    </cofactor>
</comment>
<accession>A0A922CFK7</accession>
<dbReference type="InterPro" id="IPR012132">
    <property type="entry name" value="GMC_OxRdtase"/>
</dbReference>
<evidence type="ECO:0000313" key="6">
    <source>
        <dbReference type="Proteomes" id="UP000791440"/>
    </source>
</evidence>
<dbReference type="PROSITE" id="PS00624">
    <property type="entry name" value="GMC_OXRED_2"/>
    <property type="match status" value="1"/>
</dbReference>
<gene>
    <name evidence="5" type="ORF">O3G_MSEX002906</name>
</gene>
<dbReference type="InterPro" id="IPR000172">
    <property type="entry name" value="GMC_OxRdtase_N"/>
</dbReference>
<proteinExistence type="predicted"/>
<dbReference type="InterPro" id="IPR007867">
    <property type="entry name" value="GMC_OxRtase_C"/>
</dbReference>
<dbReference type="Proteomes" id="UP000791440">
    <property type="component" value="Unassembled WGS sequence"/>
</dbReference>
<evidence type="ECO:0000313" key="5">
    <source>
        <dbReference type="EMBL" id="KAG6443583.1"/>
    </source>
</evidence>
<protein>
    <recommendedName>
        <fullName evidence="4">Glucose-methanol-choline oxidoreductase N-terminal domain-containing protein</fullName>
    </recommendedName>
</protein>
<keyword evidence="2" id="KW-0285">Flavoprotein</keyword>
<evidence type="ECO:0000256" key="3">
    <source>
        <dbReference type="ARBA" id="ARBA00022827"/>
    </source>
</evidence>
<dbReference type="PIRSF" id="PIRSF000137">
    <property type="entry name" value="Alcohol_oxidase"/>
    <property type="match status" value="1"/>
</dbReference>
<sequence>MPQITLWITRLKVGFLFIIIIFDGKQLYRRYHGLSVYNCPRLALNVFVATYYPLQRLCGVSWNKKIPLTAFLRVSAGEHADFIIIGAGSAGCVLANRLTEISNWTVILVEAGTYPSIESTVPGLYSLVDYSFEDWNYYTVDDGYTSQAHKSKNIHLTRGKMLGGSSGANYMLYVRGNKRDYDEWEENGLQGWSWDSVLPYFIKSERLHSKEILASPSADLHGTDGYLGVTRPLWQGKVENDLEAFKENGHAILVDTNGYNQLGYSLPTFTIDNKTRQSTSIAFLRPIKDRENLRVLVNTYCRKILFDGNTRAIGVEVKLPNGKIINLTADKEVILSGGAINSPQLLMLSGVGPKKHLEEMGIQVLLDAPNVGENLQDHSTVPIFINKGKNISSLLDNVDIVKNLDKYPNPVLAGHVALNKSQTYPDYQIIAMPLDVGSPITLLACSYVTRYENDICEQLVQIGEKNQLLFVFNTLLHPKSRGRVYLKSKNPEEKALIYNGYYSDPDDLDKHTKIVEDFLTVLNTTQMRKINATVFSSLSQCKDLMMNTPEFWNCYILNMVTTLWHPVGTCAMGPEGAGVVDASFLVYGTEGLRVIDGSAMPKIVSGNTNAPIIMMAEKGADEIKKAYGIRIS</sequence>
<name>A0A922CFK7_MANSE</name>
<dbReference type="EMBL" id="JH668303">
    <property type="protein sequence ID" value="KAG6443583.1"/>
    <property type="molecule type" value="Genomic_DNA"/>
</dbReference>
<dbReference type="PANTHER" id="PTHR11552">
    <property type="entry name" value="GLUCOSE-METHANOL-CHOLINE GMC OXIDOREDUCTASE"/>
    <property type="match status" value="1"/>
</dbReference>